<dbReference type="SUPFAM" id="SSF56349">
    <property type="entry name" value="DNA breaking-rejoining enzymes"/>
    <property type="match status" value="1"/>
</dbReference>
<evidence type="ECO:0000313" key="2">
    <source>
        <dbReference type="EMBL" id="MFC5672559.1"/>
    </source>
</evidence>
<organism evidence="2 3">
    <name type="scientific">Streptomyces incanus</name>
    <dbReference type="NCBI Taxonomy" id="887453"/>
    <lineage>
        <taxon>Bacteria</taxon>
        <taxon>Bacillati</taxon>
        <taxon>Actinomycetota</taxon>
        <taxon>Actinomycetes</taxon>
        <taxon>Kitasatosporales</taxon>
        <taxon>Streptomycetaceae</taxon>
        <taxon>Streptomyces</taxon>
    </lineage>
</organism>
<dbReference type="RefSeq" id="WP_381214694.1">
    <property type="nucleotide sequence ID" value="NZ_JBHSPC010000065.1"/>
</dbReference>
<protein>
    <recommendedName>
        <fullName evidence="4">Tyr recombinase domain-containing protein</fullName>
    </recommendedName>
</protein>
<name>A0ABW0XU44_9ACTN</name>
<evidence type="ECO:0008006" key="4">
    <source>
        <dbReference type="Google" id="ProtNLM"/>
    </source>
</evidence>
<proteinExistence type="predicted"/>
<sequence length="204" mass="21482">MNVFRRAALSEDECLDALGRLLMGTEIPMRLRVAGVIVLLYARPVSRIARLTVDDVIHDGDTVLLRLGEPASPVPAPVAALLLEHIANRDNMNTATNPASRWLFPGRRAGQPSRPDHLSALLNEVGSRPPPAAPPSAGSSSNCPPPSSRTPSATTTKPPAGSATRPAGHGADTPQRITHGHQRAGLRGELATVDCVSTGRTWPG</sequence>
<feature type="region of interest" description="Disordered" evidence="1">
    <location>
        <begin position="92"/>
        <end position="189"/>
    </location>
</feature>
<dbReference type="InterPro" id="IPR011010">
    <property type="entry name" value="DNA_brk_join_enz"/>
</dbReference>
<reference evidence="3" key="1">
    <citation type="journal article" date="2019" name="Int. J. Syst. Evol. Microbiol.">
        <title>The Global Catalogue of Microorganisms (GCM) 10K type strain sequencing project: providing services to taxonomists for standard genome sequencing and annotation.</title>
        <authorList>
            <consortium name="The Broad Institute Genomics Platform"/>
            <consortium name="The Broad Institute Genome Sequencing Center for Infectious Disease"/>
            <person name="Wu L."/>
            <person name="Ma J."/>
        </authorList>
    </citation>
    <scope>NUCLEOTIDE SEQUENCE [LARGE SCALE GENOMIC DNA]</scope>
    <source>
        <strain evidence="3">JCM 13852</strain>
    </source>
</reference>
<accession>A0ABW0XU44</accession>
<evidence type="ECO:0000313" key="3">
    <source>
        <dbReference type="Proteomes" id="UP001596183"/>
    </source>
</evidence>
<keyword evidence="3" id="KW-1185">Reference proteome</keyword>
<comment type="caution">
    <text evidence="2">The sequence shown here is derived from an EMBL/GenBank/DDBJ whole genome shotgun (WGS) entry which is preliminary data.</text>
</comment>
<feature type="compositionally biased region" description="Low complexity" evidence="1">
    <location>
        <begin position="149"/>
        <end position="164"/>
    </location>
</feature>
<evidence type="ECO:0000256" key="1">
    <source>
        <dbReference type="SAM" id="MobiDB-lite"/>
    </source>
</evidence>
<dbReference type="EMBL" id="JBHSPC010000065">
    <property type="protein sequence ID" value="MFC5672559.1"/>
    <property type="molecule type" value="Genomic_DNA"/>
</dbReference>
<gene>
    <name evidence="2" type="ORF">ACFP2V_21270</name>
</gene>
<dbReference type="Proteomes" id="UP001596183">
    <property type="component" value="Unassembled WGS sequence"/>
</dbReference>